<evidence type="ECO:0000313" key="1">
    <source>
        <dbReference type="EMBL" id="CAG9320908.1"/>
    </source>
</evidence>
<comment type="caution">
    <text evidence="1">The sequence shown here is derived from an EMBL/GenBank/DDBJ whole genome shotgun (WGS) entry which is preliminary data.</text>
</comment>
<name>A0AAU9JAC4_9CILI</name>
<accession>A0AAU9JAC4</accession>
<dbReference type="Proteomes" id="UP001162131">
    <property type="component" value="Unassembled WGS sequence"/>
</dbReference>
<gene>
    <name evidence="1" type="ORF">BSTOLATCC_MIC27484</name>
</gene>
<reference evidence="1" key="1">
    <citation type="submission" date="2021-09" db="EMBL/GenBank/DDBJ databases">
        <authorList>
            <consortium name="AG Swart"/>
            <person name="Singh M."/>
            <person name="Singh A."/>
            <person name="Seah K."/>
            <person name="Emmerich C."/>
        </authorList>
    </citation>
    <scope>NUCLEOTIDE SEQUENCE</scope>
    <source>
        <strain evidence="1">ATCC30299</strain>
    </source>
</reference>
<proteinExistence type="predicted"/>
<keyword evidence="2" id="KW-1185">Reference proteome</keyword>
<protein>
    <submittedName>
        <fullName evidence="1">Uncharacterized protein</fullName>
    </submittedName>
</protein>
<organism evidence="1 2">
    <name type="scientific">Blepharisma stoltei</name>
    <dbReference type="NCBI Taxonomy" id="1481888"/>
    <lineage>
        <taxon>Eukaryota</taxon>
        <taxon>Sar</taxon>
        <taxon>Alveolata</taxon>
        <taxon>Ciliophora</taxon>
        <taxon>Postciliodesmatophora</taxon>
        <taxon>Heterotrichea</taxon>
        <taxon>Heterotrichida</taxon>
        <taxon>Blepharismidae</taxon>
        <taxon>Blepharisma</taxon>
    </lineage>
</organism>
<evidence type="ECO:0000313" key="2">
    <source>
        <dbReference type="Proteomes" id="UP001162131"/>
    </source>
</evidence>
<dbReference type="EMBL" id="CAJZBQ010000027">
    <property type="protein sequence ID" value="CAG9320908.1"/>
    <property type="molecule type" value="Genomic_DNA"/>
</dbReference>
<sequence>MRLKMIGKYIISCSFKSEKLKWSGLSFYSIIHLLGITLAMEETGLTRAVLETNSPQLTLRKAAQAL</sequence>
<dbReference type="AlphaFoldDB" id="A0AAU9JAC4"/>